<reference evidence="1 2" key="1">
    <citation type="submission" date="2016-08" db="EMBL/GenBank/DDBJ databases">
        <authorList>
            <consortium name="Lentinula edodes genome sequencing consortium"/>
            <person name="Sakamoto Y."/>
            <person name="Nakade K."/>
            <person name="Sato S."/>
            <person name="Yoshida Y."/>
            <person name="Miyazaki K."/>
            <person name="Natsume S."/>
            <person name="Konno N."/>
        </authorList>
    </citation>
    <scope>NUCLEOTIDE SEQUENCE [LARGE SCALE GENOMIC DNA]</scope>
    <source>
        <strain evidence="1 2">NBRC 111202</strain>
    </source>
</reference>
<dbReference type="Proteomes" id="UP000188533">
    <property type="component" value="Unassembled WGS sequence"/>
</dbReference>
<accession>A0A1Q3DV41</accession>
<evidence type="ECO:0000313" key="2">
    <source>
        <dbReference type="Proteomes" id="UP000188533"/>
    </source>
</evidence>
<organism evidence="1 2">
    <name type="scientific">Lentinula edodes</name>
    <name type="common">Shiitake mushroom</name>
    <name type="synonym">Lentinus edodes</name>
    <dbReference type="NCBI Taxonomy" id="5353"/>
    <lineage>
        <taxon>Eukaryota</taxon>
        <taxon>Fungi</taxon>
        <taxon>Dikarya</taxon>
        <taxon>Basidiomycota</taxon>
        <taxon>Agaricomycotina</taxon>
        <taxon>Agaricomycetes</taxon>
        <taxon>Agaricomycetidae</taxon>
        <taxon>Agaricales</taxon>
        <taxon>Marasmiineae</taxon>
        <taxon>Omphalotaceae</taxon>
        <taxon>Lentinula</taxon>
    </lineage>
</organism>
<gene>
    <name evidence="1" type="ORF">LENED_000167</name>
</gene>
<sequence length="138" mass="15179">MMHQALPTKEIYILQQTHLGIAVGMSQVWTKEAESSMRSRRYLALEERQEYLKFGTGPQFPGFCKGFRGWSLIRWESGGLSATFNPGLGETVGFMTSFGPTLSVSVAFVGEDDLDDSLDTAGRPRLIGAIASRTLSRA</sequence>
<keyword evidence="2" id="KW-1185">Reference proteome</keyword>
<proteinExistence type="predicted"/>
<dbReference type="EMBL" id="BDGU01000005">
    <property type="protein sequence ID" value="GAV98765.1"/>
    <property type="molecule type" value="Genomic_DNA"/>
</dbReference>
<evidence type="ECO:0000313" key="1">
    <source>
        <dbReference type="EMBL" id="GAV98765.1"/>
    </source>
</evidence>
<reference evidence="1 2" key="2">
    <citation type="submission" date="2017-02" db="EMBL/GenBank/DDBJ databases">
        <title>A genome survey and senescence transcriptome analysis in Lentinula edodes.</title>
        <authorList>
            <person name="Sakamoto Y."/>
            <person name="Nakade K."/>
            <person name="Sato S."/>
            <person name="Yoshida Y."/>
            <person name="Miyazaki K."/>
            <person name="Natsume S."/>
            <person name="Konno N."/>
        </authorList>
    </citation>
    <scope>NUCLEOTIDE SEQUENCE [LARGE SCALE GENOMIC DNA]</scope>
    <source>
        <strain evidence="1 2">NBRC 111202</strain>
    </source>
</reference>
<name>A0A1Q3DV41_LENED</name>
<comment type="caution">
    <text evidence="1">The sequence shown here is derived from an EMBL/GenBank/DDBJ whole genome shotgun (WGS) entry which is preliminary data.</text>
</comment>
<dbReference type="AlphaFoldDB" id="A0A1Q3DV41"/>
<protein>
    <submittedName>
        <fullName evidence="1">Uncharacterized protein</fullName>
    </submittedName>
</protein>